<dbReference type="EMBL" id="BOQE01000001">
    <property type="protein sequence ID" value="GIM44497.1"/>
    <property type="molecule type" value="Genomic_DNA"/>
</dbReference>
<keyword evidence="1" id="KW-1133">Transmembrane helix</keyword>
<keyword evidence="1" id="KW-0472">Membrane</keyword>
<evidence type="ECO:0000313" key="3">
    <source>
        <dbReference type="Proteomes" id="UP001057291"/>
    </source>
</evidence>
<accession>A0AAV4L9P0</accession>
<name>A0AAV4L9P0_9BACL</name>
<keyword evidence="3" id="KW-1185">Reference proteome</keyword>
<proteinExistence type="predicted"/>
<sequence length="58" mass="6649">MKKDWEVKLLLSIFLGPVHVIVSLLIFGYKNVFLFVSGVILSIIFFAVLWALAAKKRR</sequence>
<reference evidence="2" key="1">
    <citation type="journal article" date="2023" name="Int. J. Syst. Evol. Microbiol.">
        <title>Collibacillus ludicampi gen. nov., sp. nov., a new soil bacterium of the family Alicyclobacillaceae.</title>
        <authorList>
            <person name="Jojima T."/>
            <person name="Ioku Y."/>
            <person name="Fukuta Y."/>
            <person name="Shirasaka N."/>
            <person name="Matsumura Y."/>
            <person name="Mori M."/>
        </authorList>
    </citation>
    <scope>NUCLEOTIDE SEQUENCE</scope>
    <source>
        <strain evidence="2">TP075</strain>
    </source>
</reference>
<dbReference type="AlphaFoldDB" id="A0AAV4L9P0"/>
<evidence type="ECO:0000313" key="2">
    <source>
        <dbReference type="EMBL" id="GIM44497.1"/>
    </source>
</evidence>
<feature type="transmembrane region" description="Helical" evidence="1">
    <location>
        <begin position="7"/>
        <end position="27"/>
    </location>
</feature>
<organism evidence="2 3">
    <name type="scientific">Collibacillus ludicampi</name>
    <dbReference type="NCBI Taxonomy" id="2771369"/>
    <lineage>
        <taxon>Bacteria</taxon>
        <taxon>Bacillati</taxon>
        <taxon>Bacillota</taxon>
        <taxon>Bacilli</taxon>
        <taxon>Bacillales</taxon>
        <taxon>Alicyclobacillaceae</taxon>
        <taxon>Collibacillus</taxon>
    </lineage>
</organism>
<evidence type="ECO:0000256" key="1">
    <source>
        <dbReference type="SAM" id="Phobius"/>
    </source>
</evidence>
<feature type="transmembrane region" description="Helical" evidence="1">
    <location>
        <begin position="33"/>
        <end position="53"/>
    </location>
</feature>
<dbReference type="Proteomes" id="UP001057291">
    <property type="component" value="Unassembled WGS sequence"/>
</dbReference>
<protein>
    <submittedName>
        <fullName evidence="2">Uncharacterized protein</fullName>
    </submittedName>
</protein>
<gene>
    <name evidence="2" type="ORF">DNHGIG_00460</name>
</gene>
<comment type="caution">
    <text evidence="2">The sequence shown here is derived from an EMBL/GenBank/DDBJ whole genome shotgun (WGS) entry which is preliminary data.</text>
</comment>
<keyword evidence="1" id="KW-0812">Transmembrane</keyword>